<protein>
    <submittedName>
        <fullName evidence="1">Uncharacterized protein</fullName>
    </submittedName>
</protein>
<dbReference type="EMBL" id="UINC01195159">
    <property type="protein sequence ID" value="SVE11591.1"/>
    <property type="molecule type" value="Genomic_DNA"/>
</dbReference>
<reference evidence="1" key="1">
    <citation type="submission" date="2018-05" db="EMBL/GenBank/DDBJ databases">
        <authorList>
            <person name="Lanie J.A."/>
            <person name="Ng W.-L."/>
            <person name="Kazmierczak K.M."/>
            <person name="Andrzejewski T.M."/>
            <person name="Davidsen T.M."/>
            <person name="Wayne K.J."/>
            <person name="Tettelin H."/>
            <person name="Glass J.I."/>
            <person name="Rusch D."/>
            <person name="Podicherti R."/>
            <person name="Tsui H.-C.T."/>
            <person name="Winkler M.E."/>
        </authorList>
    </citation>
    <scope>NUCLEOTIDE SEQUENCE</scope>
</reference>
<feature type="non-terminal residue" evidence="1">
    <location>
        <position position="1"/>
    </location>
</feature>
<proteinExistence type="predicted"/>
<organism evidence="1">
    <name type="scientific">marine metagenome</name>
    <dbReference type="NCBI Taxonomy" id="408172"/>
    <lineage>
        <taxon>unclassified sequences</taxon>
        <taxon>metagenomes</taxon>
        <taxon>ecological metagenomes</taxon>
    </lineage>
</organism>
<evidence type="ECO:0000313" key="1">
    <source>
        <dbReference type="EMBL" id="SVE11591.1"/>
    </source>
</evidence>
<accession>A0A383AVG4</accession>
<name>A0A383AVG4_9ZZZZ</name>
<sequence>TWTDTFKKDITRTLVAEATIADAANAWLFEVPIASWSAGEVALKLKAGTNETEFRKYLFCESGSGTVENNQYGGLGHDIVATISFDTTDGSGSTAGTTHIGMNVLNGDGVQIEAKVEATFHAV</sequence>
<gene>
    <name evidence="1" type="ORF">METZ01_LOCUS464445</name>
</gene>
<dbReference type="AlphaFoldDB" id="A0A383AVG4"/>